<proteinExistence type="predicted"/>
<feature type="region of interest" description="Disordered" evidence="1">
    <location>
        <begin position="167"/>
        <end position="189"/>
    </location>
</feature>
<feature type="region of interest" description="Disordered" evidence="1">
    <location>
        <begin position="1084"/>
        <end position="1107"/>
    </location>
</feature>
<dbReference type="PANTHER" id="PTHR22948">
    <property type="entry name" value="TUDOR DOMAIN CONTAINING PROTEIN"/>
    <property type="match status" value="1"/>
</dbReference>
<dbReference type="InterPro" id="IPR050621">
    <property type="entry name" value="Tudor_domain_containing"/>
</dbReference>
<feature type="compositionally biased region" description="Basic and acidic residues" evidence="1">
    <location>
        <begin position="797"/>
        <end position="811"/>
    </location>
</feature>
<keyword evidence="4" id="KW-1185">Reference proteome</keyword>
<evidence type="ECO:0000313" key="3">
    <source>
        <dbReference type="EMBL" id="KAL1128881.1"/>
    </source>
</evidence>
<dbReference type="PANTHER" id="PTHR22948:SF72">
    <property type="entry name" value="TUDOR DOMAIN-CONTAINING PROTEIN"/>
    <property type="match status" value="1"/>
</dbReference>
<dbReference type="GO" id="GO:0005737">
    <property type="term" value="C:cytoplasm"/>
    <property type="evidence" value="ECO:0007669"/>
    <property type="project" value="UniProtKB-ARBA"/>
</dbReference>
<comment type="caution">
    <text evidence="3">The sequence shown here is derived from an EMBL/GenBank/DDBJ whole genome shotgun (WGS) entry which is preliminary data.</text>
</comment>
<feature type="domain" description="Tudor" evidence="2">
    <location>
        <begin position="250"/>
        <end position="308"/>
    </location>
</feature>
<dbReference type="InterPro" id="IPR035437">
    <property type="entry name" value="SNase_OB-fold_sf"/>
</dbReference>
<dbReference type="Gene3D" id="2.40.50.90">
    <property type="match status" value="7"/>
</dbReference>
<evidence type="ECO:0000313" key="4">
    <source>
        <dbReference type="Proteomes" id="UP001558652"/>
    </source>
</evidence>
<dbReference type="SMART" id="SM00333">
    <property type="entry name" value="TUDOR"/>
    <property type="match status" value="9"/>
</dbReference>
<name>A0ABD0YC39_9HEMI</name>
<dbReference type="EMBL" id="JBFDAA010000009">
    <property type="protein sequence ID" value="KAL1128881.1"/>
    <property type="molecule type" value="Genomic_DNA"/>
</dbReference>
<feature type="compositionally biased region" description="Polar residues" evidence="1">
    <location>
        <begin position="659"/>
        <end position="672"/>
    </location>
</feature>
<dbReference type="FunFam" id="2.30.30.140:FF:000018">
    <property type="entry name" value="Serine/threonine-protein kinase 31"/>
    <property type="match status" value="1"/>
</dbReference>
<feature type="domain" description="Tudor" evidence="2">
    <location>
        <begin position="1466"/>
        <end position="1520"/>
    </location>
</feature>
<feature type="compositionally biased region" description="Basic and acidic residues" evidence="1">
    <location>
        <begin position="611"/>
        <end position="620"/>
    </location>
</feature>
<feature type="compositionally biased region" description="Polar residues" evidence="1">
    <location>
        <begin position="812"/>
        <end position="824"/>
    </location>
</feature>
<feature type="compositionally biased region" description="Basic and acidic residues" evidence="1">
    <location>
        <begin position="742"/>
        <end position="785"/>
    </location>
</feature>
<dbReference type="SUPFAM" id="SSF63748">
    <property type="entry name" value="Tudor/PWWP/MBT"/>
    <property type="match status" value="10"/>
</dbReference>
<feature type="compositionally biased region" description="Basic and acidic residues" evidence="1">
    <location>
        <begin position="702"/>
        <end position="735"/>
    </location>
</feature>
<sequence>MPWSMDDLHDGLICCARFDDGEFYRTKIHDPENSPHNAINALFVDYGNSSLIGLADIRLLNSDNHKALLNTPPLAVPYILGGVMFTDHQFESVSWINNHIQYKEVVCKTLTDERAGVSFIHVLLPNGSDLAQELYRLKMARRADYNELVQVVREEVAAAASSFKLKGRLQPRHHNQPQGSGGGGDTKVPPFPVQQSIDPLFVGSVHKAFVTIAEDGPSSFTLQLKEDAEQKLPVICRLIQNSIPQLNKTPLLPGSLCLGRYSQCKALRRAVVMNVRPDSCKVYFRDYGNSEELPYSEIYIQPANVAAYPSLALQFSLAKLRGVNVTNAMKATFRQLVEGREVSITVTQPEENPLLQFCDMFIDGSNVRDMLVLELSYMPQYPPQERNITVVASFLESPYRFYVQYANEEHTLKTIQSTLAEYCPGARRGCRNILVGTPLCALYPVDNSWYRSQVVNVTSGGISVVYVDYGNKGLVGQDQIVVPTRDIVCKWRAQAVECCLIGYEASDGKCDPLACDILERITLGHPFLTMRLHCALPHNRLLVDLISADGVSTAAQLKELLSQAKPKKQNIERNLTITTDGNKRTVANLQNLAANRYDREKFQHNRTQRNKHSEHDNRTSEDDDSPRGRNWPTDNNNKFENKVSVSGRLKKGGGGHWSGSETISESGVANSDKSTRFRPQLNEKTKWGGNSDKPQKNYNSLHDNHEDKRGGKQKWGNRDGGDGHQRNYNQEDRKGNKPRWNHSKEGEGGDRQPRNNFDHQEQDDRKWWGGGRQPRDGGGKWKDEGGSSGGRRNRAMGAEDRSRRPRNKEFGQENQRNSFNDFSRAKQSQKLLKDVANKETAEVWDDDDSQVVPRVSVSQANIVVTEYLHFDFQPGYEFYVRICNMIAPDHFYIHAADNEAALESLRCLIDGDMQASFRPLGESAVFSIGLPVLARYKEDALLYRGVIKQITTSKATTILFVDYGNTSLVSVDELFLPTESEAADPMMAIRCCLADIRPPEGMSNWDFVTREAYRPYLDMESVLLMRVESIRRVDGEVVLSVVLSSSDGSTVSQAMVAQGIAIPVAGGTLKASCFKNSVPSKFTYPNQQPPVPNEPTTKDEGEVIPPPEDVPAVEVVKEVPLEATANKKFDDWPDSLSLLVGQYLPAKITSTTTEDVFYAGITGTALNLECSLIPEQKGILLKADMEVILEALEFMSERFKVAVYNSKDGRPLSKDGSECAVKPITTPCPMPIVNSVAKMFVSHFEAGQIYLQKESDSVRLAEYLENLFTLYNNTQPGERTDWRVGEICCAKSKMDDNWYRARVWELNGEEITVQFVDYGNKEKTDIGLLRVLDEKFYSPEMALGARLPVVWKEGAGEIMEIVDGIGFTCRLRRHCGEWYVDPVDSEGVSLIAKLKDLGYAEESKESPFIELNTPLGCWLRPGDRVPIVVSHIDNPSSFWVHKSAHMEAIENLQLELPTAIKGAEDYTGEGEVFAALYEQDNSWYRASVRSGDTVKFVDYGNYDVASVRKKLPERFVKPESGYAIRMQLPVEPANHDEGWSTEAMQLFESFIENDSSTAEIHSVRFKIVADLLVGNVSLSNKLVEAGLAKGIYDLPKRQSKTRVIVVYSESPNDFYTMDETLTESLENMAAVLEGAANFPPLESFKESDLVIANCQEDGQWYRAQVLTTSPQVSVKFVDYGNVATVTDLRAPPSEEIKTVKPMASHCSLGLDKLNDSVVSQFMELTDNQIFGLTVIREGDPKIVDLECVNDGTKLRDKLVAKVPPTSRLPSGKVFVSHCDSPQNFYIQENSKSDLLDTVQDSLVEAQTFPMLEQLEKGDIVAAKFPEDESWYRAEILSTERGEVTVRFIDYGNVSMVTETRLLPPDLQASPPLVTRCSLELPEGQILWSQDAANKFLDIVSDGSVTFVIKIIREGNPVIVDLLYDGAKSVTEQLFPLVKVGAMTDNADNSGSQSERKRHEEDSETLGSPDVLIENEVVEMQGQSSKKVDNVPVIVGDDGVEVASANKCELDTVEKNQVSDGENSNRTQICTGVERKQTSDVIVVGTEKEHQEEPETKELPDGAEAETKRLDGEIKSAETLPHSERKIVKGNTDETGKNFKTVTEETVANSGADRPDTLPQVFICLEYSLSDFYVQLESDTESLKNILMAMEEAEEWQSVDEPKVGSLYCAKSAEDGKWNRCILTGENWGHFIDFGKASSVSEVKKLPQELQDVKAMAQHCKILPPEGYHRWSAQAHRRFLELVEEGSNEPFGCIFLSEGDHRVVELLKGGQSITANLSSLCSDGPVKVTSHGEAGDFYVADCQELEEVKLKLATLVDQLEPFQEPPARGTHVCTNVDGTWHRGKVVDGGKICLYDIGSVKEIHDLRKLPDEMKLPPPLAIHCRLMTSPQNVLDKAWQAAFKFYCQEPAQLIVLEHGDPIVVDLVVNGTKLSEELERTSHPSPVKRVRTPHEERIVPGSLMQPNKEGSSCSEDKIVPGAATGVAVADAQ</sequence>
<feature type="region of interest" description="Disordered" evidence="1">
    <location>
        <begin position="593"/>
        <end position="824"/>
    </location>
</feature>
<feature type="domain" description="Tudor" evidence="2">
    <location>
        <begin position="1281"/>
        <end position="1339"/>
    </location>
</feature>
<feature type="domain" description="Tudor" evidence="2">
    <location>
        <begin position="432"/>
        <end position="490"/>
    </location>
</feature>
<dbReference type="Pfam" id="PF00567">
    <property type="entry name" value="TUDOR"/>
    <property type="match status" value="10"/>
</dbReference>
<dbReference type="InterPro" id="IPR002999">
    <property type="entry name" value="Tudor"/>
</dbReference>
<dbReference type="PROSITE" id="PS50304">
    <property type="entry name" value="TUDOR"/>
    <property type="match status" value="8"/>
</dbReference>
<dbReference type="Gene3D" id="2.30.30.140">
    <property type="match status" value="10"/>
</dbReference>
<feature type="domain" description="Tudor" evidence="2">
    <location>
        <begin position="925"/>
        <end position="984"/>
    </location>
</feature>
<organism evidence="3 4">
    <name type="scientific">Ranatra chinensis</name>
    <dbReference type="NCBI Taxonomy" id="642074"/>
    <lineage>
        <taxon>Eukaryota</taxon>
        <taxon>Metazoa</taxon>
        <taxon>Ecdysozoa</taxon>
        <taxon>Arthropoda</taxon>
        <taxon>Hexapoda</taxon>
        <taxon>Insecta</taxon>
        <taxon>Pterygota</taxon>
        <taxon>Neoptera</taxon>
        <taxon>Paraneoptera</taxon>
        <taxon>Hemiptera</taxon>
        <taxon>Heteroptera</taxon>
        <taxon>Panheteroptera</taxon>
        <taxon>Nepomorpha</taxon>
        <taxon>Nepidae</taxon>
        <taxon>Ranatrinae</taxon>
        <taxon>Ranatra</taxon>
    </lineage>
</organism>
<feature type="region of interest" description="Disordered" evidence="1">
    <location>
        <begin position="1944"/>
        <end position="1967"/>
    </location>
</feature>
<feature type="domain" description="Tudor" evidence="2">
    <location>
        <begin position="1643"/>
        <end position="1700"/>
    </location>
</feature>
<protein>
    <recommendedName>
        <fullName evidence="2">Tudor domain-containing protein</fullName>
    </recommendedName>
</protein>
<feature type="compositionally biased region" description="Polar residues" evidence="1">
    <location>
        <begin position="2459"/>
        <end position="2468"/>
    </location>
</feature>
<reference evidence="3 4" key="1">
    <citation type="submission" date="2024-07" db="EMBL/GenBank/DDBJ databases">
        <title>Chromosome-level genome assembly of the water stick insect Ranatra chinensis (Heteroptera: Nepidae).</title>
        <authorList>
            <person name="Liu X."/>
        </authorList>
    </citation>
    <scope>NUCLEOTIDE SEQUENCE [LARGE SCALE GENOMIC DNA]</scope>
    <source>
        <strain evidence="3">Cailab_2021Rc</strain>
        <tissue evidence="3">Muscle</tissue>
    </source>
</reference>
<accession>A0ABD0YC39</accession>
<evidence type="ECO:0000256" key="1">
    <source>
        <dbReference type="SAM" id="MobiDB-lite"/>
    </source>
</evidence>
<feature type="domain" description="Tudor" evidence="2">
    <location>
        <begin position="1813"/>
        <end position="1871"/>
    </location>
</feature>
<feature type="region of interest" description="Disordered" evidence="1">
    <location>
        <begin position="2433"/>
        <end position="2472"/>
    </location>
</feature>
<evidence type="ECO:0000259" key="2">
    <source>
        <dbReference type="PROSITE" id="PS50304"/>
    </source>
</evidence>
<feature type="domain" description="Tudor" evidence="2">
    <location>
        <begin position="7"/>
        <end position="67"/>
    </location>
</feature>
<dbReference type="CDD" id="cd20379">
    <property type="entry name" value="Tudor_dTUD-like"/>
    <property type="match status" value="2"/>
</dbReference>
<dbReference type="Proteomes" id="UP001558652">
    <property type="component" value="Unassembled WGS sequence"/>
</dbReference>
<gene>
    <name evidence="3" type="ORF">AAG570_013415</name>
</gene>